<dbReference type="Proteomes" id="UP000179769">
    <property type="component" value="Unassembled WGS sequence"/>
</dbReference>
<dbReference type="PANTHER" id="PTHR43781">
    <property type="entry name" value="SACCHAROPINE DEHYDROGENASE"/>
    <property type="match status" value="1"/>
</dbReference>
<feature type="region of interest" description="Disordered" evidence="1">
    <location>
        <begin position="381"/>
        <end position="409"/>
    </location>
</feature>
<comment type="caution">
    <text evidence="3">The sequence shown here is derived from an EMBL/GenBank/DDBJ whole genome shotgun (WGS) entry which is preliminary data.</text>
</comment>
<dbReference type="OrthoDB" id="4414717at2"/>
<feature type="domain" description="Saccharopine dehydrogenase NADP binding" evidence="2">
    <location>
        <begin position="1"/>
        <end position="99"/>
    </location>
</feature>
<dbReference type="Pfam" id="PF03435">
    <property type="entry name" value="Sacchrp_dh_NADP"/>
    <property type="match status" value="1"/>
</dbReference>
<sequence>MLGASGMVGQGAAVQLRRLGADRLRLGARRPDALRRLVGGRLDGHGEVRPADATDPESLAAFCTGCDIVINCAGPTYQLKETVAAAAVAAGAHCVDVAGDDPAHERMVARGLAGTDRAVVFSAGVLPGLSSIVPRWMARAFERPATLTAHVGGREPCSPVVAADMLLSLRTGGADGAAFGEALAAWRAGRRRSRVLRATERNRVPGFPGLVAATPFLSAETERLARALALTDVDWFNVHPGSAVRAEMLRLPHYLTEAAGPAGAVDPTSTTAGTGAGESFGVRLARAAELDLAGRSPFYAMAFAMTGRAAGGPAGRTVLLRTPSSYHLTGLVGALAAQHVLAGDVPPGLHFAADVLDPELIVDGLHAASASLALSLTVSDTAPARGDSRSPADAGPDLSAEDLVEEGVL</sequence>
<dbReference type="EMBL" id="MAXA01000169">
    <property type="protein sequence ID" value="OHV31133.1"/>
    <property type="molecule type" value="Genomic_DNA"/>
</dbReference>
<dbReference type="PANTHER" id="PTHR43781:SF1">
    <property type="entry name" value="SACCHAROPINE DEHYDROGENASE"/>
    <property type="match status" value="1"/>
</dbReference>
<gene>
    <name evidence="3" type="ORF">BBK14_16415</name>
</gene>
<protein>
    <recommendedName>
        <fullName evidence="2">Saccharopine dehydrogenase NADP binding domain-containing protein</fullName>
    </recommendedName>
</protein>
<proteinExistence type="predicted"/>
<evidence type="ECO:0000259" key="2">
    <source>
        <dbReference type="Pfam" id="PF03435"/>
    </source>
</evidence>
<feature type="compositionally biased region" description="Acidic residues" evidence="1">
    <location>
        <begin position="399"/>
        <end position="409"/>
    </location>
</feature>
<dbReference type="InterPro" id="IPR036291">
    <property type="entry name" value="NAD(P)-bd_dom_sf"/>
</dbReference>
<dbReference type="SUPFAM" id="SSF51735">
    <property type="entry name" value="NAD(P)-binding Rossmann-fold domains"/>
    <property type="match status" value="1"/>
</dbReference>
<accession>A0A1S1Q8G0</accession>
<reference evidence="4" key="1">
    <citation type="submission" date="2016-07" db="EMBL/GenBank/DDBJ databases">
        <title>Frankia sp. NRRL B-16219 Genome sequencing.</title>
        <authorList>
            <person name="Ghodhbane-Gtari F."/>
            <person name="Swanson E."/>
            <person name="Gueddou A."/>
            <person name="Louati M."/>
            <person name="Nouioui I."/>
            <person name="Hezbri K."/>
            <person name="Abebe-Akele F."/>
            <person name="Simpson S."/>
            <person name="Morris K."/>
            <person name="Thomas K."/>
            <person name="Gtari M."/>
            <person name="Tisa L.S."/>
        </authorList>
    </citation>
    <scope>NUCLEOTIDE SEQUENCE [LARGE SCALE GENOMIC DNA]</scope>
    <source>
        <strain evidence="4">NRRL B-16219</strain>
    </source>
</reference>
<name>A0A1S1Q8G0_9ACTN</name>
<evidence type="ECO:0000256" key="1">
    <source>
        <dbReference type="SAM" id="MobiDB-lite"/>
    </source>
</evidence>
<dbReference type="AlphaFoldDB" id="A0A1S1Q8G0"/>
<organism evidence="3 4">
    <name type="scientific">Parafrankia soli</name>
    <dbReference type="NCBI Taxonomy" id="2599596"/>
    <lineage>
        <taxon>Bacteria</taxon>
        <taxon>Bacillati</taxon>
        <taxon>Actinomycetota</taxon>
        <taxon>Actinomycetes</taxon>
        <taxon>Frankiales</taxon>
        <taxon>Frankiaceae</taxon>
        <taxon>Parafrankia</taxon>
    </lineage>
</organism>
<evidence type="ECO:0000313" key="3">
    <source>
        <dbReference type="EMBL" id="OHV31133.1"/>
    </source>
</evidence>
<dbReference type="Gene3D" id="3.40.50.720">
    <property type="entry name" value="NAD(P)-binding Rossmann-like Domain"/>
    <property type="match status" value="1"/>
</dbReference>
<evidence type="ECO:0000313" key="4">
    <source>
        <dbReference type="Proteomes" id="UP000179769"/>
    </source>
</evidence>
<dbReference type="InterPro" id="IPR005097">
    <property type="entry name" value="Sacchrp_dh_NADP-bd"/>
</dbReference>
<keyword evidence="4" id="KW-1185">Reference proteome</keyword>